<gene>
    <name evidence="6" type="ORF">NCI00_01485</name>
</gene>
<keyword evidence="4 5" id="KW-0472">Membrane</keyword>
<sequence length="175" mass="19629">MNTLDLLIIIPLAWGAFNGYRKGLLIEIVGVAAFVIAMIVGFKFLRFGTDLLAPYLTAELVRRFLPFVGFSVIFFPTVFMVNRLGYSMRSMLRYTLLGTLDNLAGAAVGIFTWVFGISVFFWLLSTVGIQIPPKYRMESFLYDYTVPIAPQIISVISDWIPVGGNLIREWGRGDA</sequence>
<feature type="transmembrane region" description="Helical" evidence="5">
    <location>
        <begin position="103"/>
        <end position="124"/>
    </location>
</feature>
<evidence type="ECO:0000313" key="6">
    <source>
        <dbReference type="EMBL" id="MCP1381072.1"/>
    </source>
</evidence>
<dbReference type="PANTHER" id="PTHR37306:SF1">
    <property type="entry name" value="COLICIN V PRODUCTION PROTEIN"/>
    <property type="match status" value="1"/>
</dbReference>
<evidence type="ECO:0000256" key="2">
    <source>
        <dbReference type="ARBA" id="ARBA00022692"/>
    </source>
</evidence>
<name>A0ABT1FH67_9BACT</name>
<accession>A0ABT1FH67</accession>
<dbReference type="InterPro" id="IPR003825">
    <property type="entry name" value="Colicin-V_CvpA"/>
</dbReference>
<evidence type="ECO:0000256" key="1">
    <source>
        <dbReference type="ARBA" id="ARBA00004141"/>
    </source>
</evidence>
<dbReference type="Proteomes" id="UP001204772">
    <property type="component" value="Unassembled WGS sequence"/>
</dbReference>
<reference evidence="6 7" key="1">
    <citation type="submission" date="2022-06" db="EMBL/GenBank/DDBJ databases">
        <title>Runella sp. S5 genome sequencing.</title>
        <authorList>
            <person name="Park S."/>
        </authorList>
    </citation>
    <scope>NUCLEOTIDE SEQUENCE [LARGE SCALE GENOMIC DNA]</scope>
    <source>
        <strain evidence="6 7">S5</strain>
    </source>
</reference>
<dbReference type="EMBL" id="JAMZEL010000001">
    <property type="protein sequence ID" value="MCP1381072.1"/>
    <property type="molecule type" value="Genomic_DNA"/>
</dbReference>
<proteinExistence type="predicted"/>
<comment type="caution">
    <text evidence="6">The sequence shown here is derived from an EMBL/GenBank/DDBJ whole genome shotgun (WGS) entry which is preliminary data.</text>
</comment>
<keyword evidence="3 5" id="KW-1133">Transmembrane helix</keyword>
<dbReference type="PANTHER" id="PTHR37306">
    <property type="entry name" value="COLICIN V PRODUCTION PROTEIN"/>
    <property type="match status" value="1"/>
</dbReference>
<dbReference type="RefSeq" id="WP_253524247.1">
    <property type="nucleotide sequence ID" value="NZ_JAMZEL010000001.1"/>
</dbReference>
<keyword evidence="2 5" id="KW-0812">Transmembrane</keyword>
<evidence type="ECO:0000256" key="4">
    <source>
        <dbReference type="ARBA" id="ARBA00023136"/>
    </source>
</evidence>
<feature type="transmembrane region" description="Helical" evidence="5">
    <location>
        <begin position="24"/>
        <end position="44"/>
    </location>
</feature>
<dbReference type="Pfam" id="PF02674">
    <property type="entry name" value="Colicin_V"/>
    <property type="match status" value="1"/>
</dbReference>
<organism evidence="6 7">
    <name type="scientific">Runella salmonicolor</name>
    <dbReference type="NCBI Taxonomy" id="2950278"/>
    <lineage>
        <taxon>Bacteria</taxon>
        <taxon>Pseudomonadati</taxon>
        <taxon>Bacteroidota</taxon>
        <taxon>Cytophagia</taxon>
        <taxon>Cytophagales</taxon>
        <taxon>Spirosomataceae</taxon>
        <taxon>Runella</taxon>
    </lineage>
</organism>
<evidence type="ECO:0000256" key="5">
    <source>
        <dbReference type="SAM" id="Phobius"/>
    </source>
</evidence>
<evidence type="ECO:0000256" key="3">
    <source>
        <dbReference type="ARBA" id="ARBA00022989"/>
    </source>
</evidence>
<evidence type="ECO:0000313" key="7">
    <source>
        <dbReference type="Proteomes" id="UP001204772"/>
    </source>
</evidence>
<feature type="transmembrane region" description="Helical" evidence="5">
    <location>
        <begin position="64"/>
        <end position="82"/>
    </location>
</feature>
<protein>
    <submittedName>
        <fullName evidence="6">CvpA family protein</fullName>
    </submittedName>
</protein>
<comment type="subcellular location">
    <subcellularLocation>
        <location evidence="1">Membrane</location>
        <topology evidence="1">Multi-pass membrane protein</topology>
    </subcellularLocation>
</comment>
<keyword evidence="7" id="KW-1185">Reference proteome</keyword>